<protein>
    <submittedName>
        <fullName evidence="1">Uncharacterized protein</fullName>
    </submittedName>
</protein>
<dbReference type="AlphaFoldDB" id="A0A7C8HH88"/>
<comment type="caution">
    <text evidence="1">The sequence shown here is derived from an EMBL/GenBank/DDBJ whole genome shotgun (WGS) entry which is preliminary data.</text>
</comment>
<evidence type="ECO:0000313" key="1">
    <source>
        <dbReference type="EMBL" id="KAE9633722.1"/>
    </source>
</evidence>
<organism evidence="1 2">
    <name type="scientific">Defluviitalea raffinosedens</name>
    <dbReference type="NCBI Taxonomy" id="1450156"/>
    <lineage>
        <taxon>Bacteria</taxon>
        <taxon>Bacillati</taxon>
        <taxon>Bacillota</taxon>
        <taxon>Clostridia</taxon>
        <taxon>Lachnospirales</taxon>
        <taxon>Defluviitaleaceae</taxon>
        <taxon>Defluviitalea</taxon>
    </lineage>
</organism>
<dbReference type="RefSeq" id="WP_158740491.1">
    <property type="nucleotide sequence ID" value="NZ_WSLF01000007.1"/>
</dbReference>
<evidence type="ECO:0000313" key="2">
    <source>
        <dbReference type="Proteomes" id="UP000483018"/>
    </source>
</evidence>
<proteinExistence type="predicted"/>
<dbReference type="Proteomes" id="UP000483018">
    <property type="component" value="Unassembled WGS sequence"/>
</dbReference>
<name>A0A7C8HH88_9FIRM</name>
<reference evidence="1 2" key="1">
    <citation type="submission" date="2019-12" db="EMBL/GenBank/DDBJ databases">
        <title>Defluviitalea raffinosedens, isolated from a biogas fermenter, genome sequencing and characterization.</title>
        <authorList>
            <person name="Rettenmaier R."/>
            <person name="Schneider M."/>
            <person name="Neuhaus K."/>
            <person name="Liebl W."/>
            <person name="Zverlov V."/>
        </authorList>
    </citation>
    <scope>NUCLEOTIDE SEQUENCE [LARGE SCALE GENOMIC DNA]</scope>
    <source>
        <strain evidence="1 2">249c-K6</strain>
    </source>
</reference>
<accession>A0A7C8HH88</accession>
<gene>
    <name evidence="1" type="ORF">GND95_08690</name>
</gene>
<keyword evidence="2" id="KW-1185">Reference proteome</keyword>
<sequence length="67" mass="7858">MYKLVLDNTVRLTNSEIKKNELLEKGYKLVKESEERTNLEKLKVEELKALAQEKNIEGFEKMKKGNC</sequence>
<dbReference type="EMBL" id="WSLF01000007">
    <property type="protein sequence ID" value="KAE9633722.1"/>
    <property type="molecule type" value="Genomic_DNA"/>
</dbReference>